<keyword evidence="4" id="KW-1185">Reference proteome</keyword>
<evidence type="ECO:0000256" key="1">
    <source>
        <dbReference type="SAM" id="SignalP"/>
    </source>
</evidence>
<dbReference type="RefSeq" id="WP_206253907.1">
    <property type="nucleotide sequence ID" value="NZ_CP071060.1"/>
</dbReference>
<protein>
    <recommendedName>
        <fullName evidence="2">Fibronectin type-III domain-containing protein</fullName>
    </recommendedName>
</protein>
<dbReference type="EMBL" id="CP071060">
    <property type="protein sequence ID" value="QSI76142.1"/>
    <property type="molecule type" value="Genomic_DNA"/>
</dbReference>
<reference evidence="3 4" key="1">
    <citation type="submission" date="2021-02" db="EMBL/GenBank/DDBJ databases">
        <title>Niveibacterium changnyeongensis HC41.</title>
        <authorList>
            <person name="Kang M."/>
        </authorList>
    </citation>
    <scope>NUCLEOTIDE SEQUENCE [LARGE SCALE GENOMIC DNA]</scope>
    <source>
        <strain evidence="3 4">HC41</strain>
    </source>
</reference>
<organism evidence="3 4">
    <name type="scientific">Niveibacterium microcysteis</name>
    <dbReference type="NCBI Taxonomy" id="2811415"/>
    <lineage>
        <taxon>Bacteria</taxon>
        <taxon>Pseudomonadati</taxon>
        <taxon>Pseudomonadota</taxon>
        <taxon>Betaproteobacteria</taxon>
        <taxon>Rhodocyclales</taxon>
        <taxon>Rhodocyclaceae</taxon>
        <taxon>Niveibacterium</taxon>
    </lineage>
</organism>
<feature type="signal peptide" evidence="1">
    <location>
        <begin position="1"/>
        <end position="21"/>
    </location>
</feature>
<dbReference type="SUPFAM" id="SSF49265">
    <property type="entry name" value="Fibronectin type III"/>
    <property type="match status" value="1"/>
</dbReference>
<dbReference type="InterPro" id="IPR003961">
    <property type="entry name" value="FN3_dom"/>
</dbReference>
<dbReference type="InterPro" id="IPR036116">
    <property type="entry name" value="FN3_sf"/>
</dbReference>
<sequence>MFTTRSRAVALATLTSLALLAGCGGSSNDNKPDAPTNLKVIPGDGQVTITWDDQSTTSDLRYWLFKAQAENATRDDYRKYPEAAIIAPVTSPYILSGLTNDKPYSFFMNATHGNGPAGGETPTVGNVIPRQSGSVWTTNVAAGAGDLNHVSLAYGRFLAVGDSGAVQVGSVAWDTGSPVLKWTKASTVLPSVSLYAAAYNSTTPRTVLVGDLDGDGKAVIWTSDGSSTNYLDQWVTRTSNTTSALHGVALGSVGFVAVGDSGAISISADGVTWTAYRLTVDTAANTANNATDRYTASSSAAADATINLKSISVLNGTYYAVGDNGWIITSSDGISWRKHAISSSTPANLTSVTYGYYNEAIYLAVGSGGKVYRNTDPSTKPWEEIPVPGMGDMKAVARGSRFMAVGTGGQAWVSSDARAWVATSTGANENSVMWYSGGYIAVGEGGNVVTSY</sequence>
<feature type="chain" id="PRO_5046208766" description="Fibronectin type-III domain-containing protein" evidence="1">
    <location>
        <begin position="22"/>
        <end position="452"/>
    </location>
</feature>
<dbReference type="SMART" id="SM00060">
    <property type="entry name" value="FN3"/>
    <property type="match status" value="1"/>
</dbReference>
<keyword evidence="1" id="KW-0732">Signal</keyword>
<gene>
    <name evidence="3" type="ORF">JY500_16935</name>
</gene>
<dbReference type="SUPFAM" id="SSF50939">
    <property type="entry name" value="Sialidases"/>
    <property type="match status" value="1"/>
</dbReference>
<dbReference type="InterPro" id="IPR013783">
    <property type="entry name" value="Ig-like_fold"/>
</dbReference>
<accession>A0ABX7M9I1</accession>
<dbReference type="PROSITE" id="PS51257">
    <property type="entry name" value="PROKAR_LIPOPROTEIN"/>
    <property type="match status" value="1"/>
</dbReference>
<evidence type="ECO:0000313" key="4">
    <source>
        <dbReference type="Proteomes" id="UP000663570"/>
    </source>
</evidence>
<name>A0ABX7M9I1_9RHOO</name>
<dbReference type="Proteomes" id="UP000663570">
    <property type="component" value="Chromosome"/>
</dbReference>
<evidence type="ECO:0000259" key="2">
    <source>
        <dbReference type="SMART" id="SM00060"/>
    </source>
</evidence>
<feature type="domain" description="Fibronectin type-III" evidence="2">
    <location>
        <begin position="32"/>
        <end position="115"/>
    </location>
</feature>
<proteinExistence type="predicted"/>
<evidence type="ECO:0000313" key="3">
    <source>
        <dbReference type="EMBL" id="QSI76142.1"/>
    </source>
</evidence>
<dbReference type="Gene3D" id="2.60.40.10">
    <property type="entry name" value="Immunoglobulins"/>
    <property type="match status" value="1"/>
</dbReference>
<dbReference type="InterPro" id="IPR036278">
    <property type="entry name" value="Sialidase_sf"/>
</dbReference>